<dbReference type="GO" id="GO:0032040">
    <property type="term" value="C:small-subunit processome"/>
    <property type="evidence" value="ECO:0007669"/>
    <property type="project" value="InterPro"/>
</dbReference>
<dbReference type="InterPro" id="IPR007144">
    <property type="entry name" value="SSU_processome_Utp11"/>
</dbReference>
<proteinExistence type="inferred from homology"/>
<dbReference type="GO" id="GO:0006364">
    <property type="term" value="P:rRNA processing"/>
    <property type="evidence" value="ECO:0007669"/>
    <property type="project" value="UniProtKB-KW"/>
</dbReference>
<protein>
    <recommendedName>
        <fullName evidence="3">Probable U3 small nucleolar RNA-associated protein 11</fullName>
    </recommendedName>
</protein>
<evidence type="ECO:0000256" key="2">
    <source>
        <dbReference type="ARBA" id="ARBA00008105"/>
    </source>
</evidence>
<evidence type="ECO:0000256" key="4">
    <source>
        <dbReference type="ARBA" id="ARBA00022552"/>
    </source>
</evidence>
<dbReference type="PANTHER" id="PTHR12838">
    <property type="entry name" value="U3 SMALL NUCLEOLAR RNA-ASSOCIATED PROTEIN 11"/>
    <property type="match status" value="1"/>
</dbReference>
<accession>A0A915KEK2</accession>
<name>A0A915KEK2_ROMCU</name>
<evidence type="ECO:0000256" key="6">
    <source>
        <dbReference type="SAM" id="MobiDB-lite"/>
    </source>
</evidence>
<organism evidence="8 9">
    <name type="scientific">Romanomermis culicivorax</name>
    <name type="common">Nematode worm</name>
    <dbReference type="NCBI Taxonomy" id="13658"/>
    <lineage>
        <taxon>Eukaryota</taxon>
        <taxon>Metazoa</taxon>
        <taxon>Ecdysozoa</taxon>
        <taxon>Nematoda</taxon>
        <taxon>Enoplea</taxon>
        <taxon>Dorylaimia</taxon>
        <taxon>Mermithida</taxon>
        <taxon>Mermithoidea</taxon>
        <taxon>Mermithidae</taxon>
        <taxon>Romanomermis</taxon>
    </lineage>
</organism>
<dbReference type="WBParaSite" id="nRc.2.0.1.t36461-RA">
    <property type="protein sequence ID" value="nRc.2.0.1.t36461-RA"/>
    <property type="gene ID" value="nRc.2.0.1.g36461"/>
</dbReference>
<reference evidence="9" key="1">
    <citation type="submission" date="2022-11" db="UniProtKB">
        <authorList>
            <consortium name="WormBaseParasite"/>
        </authorList>
    </citation>
    <scope>IDENTIFICATION</scope>
</reference>
<dbReference type="Pfam" id="PF03998">
    <property type="entry name" value="Utp11"/>
    <property type="match status" value="1"/>
</dbReference>
<feature type="region of interest" description="Disordered" evidence="6">
    <location>
        <begin position="331"/>
        <end position="351"/>
    </location>
</feature>
<keyword evidence="5" id="KW-0539">Nucleus</keyword>
<keyword evidence="4" id="KW-0698">rRNA processing</keyword>
<comment type="subcellular location">
    <subcellularLocation>
        <location evidence="1">Nucleus</location>
        <location evidence="1">Nucleolus</location>
    </subcellularLocation>
</comment>
<evidence type="ECO:0000259" key="7">
    <source>
        <dbReference type="Pfam" id="PF06372"/>
    </source>
</evidence>
<dbReference type="Pfam" id="PF06372">
    <property type="entry name" value="Gemin6"/>
    <property type="match status" value="1"/>
</dbReference>
<keyword evidence="8" id="KW-1185">Reference proteome</keyword>
<dbReference type="Proteomes" id="UP000887565">
    <property type="component" value="Unplaced"/>
</dbReference>
<evidence type="ECO:0000256" key="1">
    <source>
        <dbReference type="ARBA" id="ARBA00004604"/>
    </source>
</evidence>
<dbReference type="PANTHER" id="PTHR12838:SF0">
    <property type="entry name" value="U3 SMALL NUCLEOLAR RNA-ASSOCIATED PROTEIN 11-RELATED"/>
    <property type="match status" value="1"/>
</dbReference>
<dbReference type="Gene3D" id="2.30.30.100">
    <property type="match status" value="1"/>
</dbReference>
<evidence type="ECO:0000256" key="5">
    <source>
        <dbReference type="ARBA" id="ARBA00023242"/>
    </source>
</evidence>
<dbReference type="AlphaFoldDB" id="A0A915KEK2"/>
<evidence type="ECO:0000313" key="8">
    <source>
        <dbReference type="Proteomes" id="UP000887565"/>
    </source>
</evidence>
<comment type="similarity">
    <text evidence="2">Belongs to the UTP11 family.</text>
</comment>
<evidence type="ECO:0000256" key="3">
    <source>
        <dbReference type="ARBA" id="ARBA00020121"/>
    </source>
</evidence>
<sequence length="463" mass="54386">MEARGGRKPFAANVNEIFNTGINHESKPPRHDLYKECLDKLALMIPYLDDNFSFYALTMLVVDIQNWHDYLDKKIRVKTIFGSIFEGFLYTIDPVSKIMCLTNNSDAEKSQNLYFIIGSNVSDMTLIDDVSISNNITKSIDLIFNQNRSHFTHAEIESRRFKVDHWLKANRIPFDIDQNGNFLLLNNILRIKEPYTMASLKNFDKTKQRTHKERSQLFDRQHLGQLEKKKDYKLRASQNEKKRETLKFLNQKALERNPDEFYFHMIKSKTKNGIHFDKLEDQDEEANENQQKLIRTQNLRYVSHKLNVEHKKIEKLLTGLHMSNHAIKVNKRTVFPDDDGAPRSSERSIPSKKVRVDIQNSNDRSEIIRLITSQDLRQVDEEQKRQYTELMKRIERERELHTVQKKLQTKLLLQLNMIQQSGNSHIKSILPLIHVGVTRNAEELVHVHERGQRAQKTDAGNKE</sequence>
<feature type="domain" description="Gem-associated protein 6 Sm-like" evidence="7">
    <location>
        <begin position="63"/>
        <end position="129"/>
    </location>
</feature>
<evidence type="ECO:0000313" key="9">
    <source>
        <dbReference type="WBParaSite" id="nRc.2.0.1.t36461-RA"/>
    </source>
</evidence>
<dbReference type="InterPro" id="IPR046857">
    <property type="entry name" value="Gemin6_Sm-like_dom"/>
</dbReference>